<feature type="transmembrane region" description="Helical" evidence="8">
    <location>
        <begin position="146"/>
        <end position="166"/>
    </location>
</feature>
<accession>A0ABS0B153</accession>
<proteinExistence type="inferred from homology"/>
<name>A0ABS0B153_9BACT</name>
<keyword evidence="10" id="KW-1185">Reference proteome</keyword>
<evidence type="ECO:0000256" key="5">
    <source>
        <dbReference type="ARBA" id="ARBA00022692"/>
    </source>
</evidence>
<evidence type="ECO:0000256" key="2">
    <source>
        <dbReference type="ARBA" id="ARBA00009261"/>
    </source>
</evidence>
<evidence type="ECO:0000256" key="7">
    <source>
        <dbReference type="ARBA" id="ARBA00023136"/>
    </source>
</evidence>
<comment type="caution">
    <text evidence="9">The sequence shown here is derived from an EMBL/GenBank/DDBJ whole genome shotgun (WGS) entry which is preliminary data.</text>
</comment>
<evidence type="ECO:0000256" key="8">
    <source>
        <dbReference type="RuleBase" id="RU363064"/>
    </source>
</evidence>
<evidence type="ECO:0000256" key="4">
    <source>
        <dbReference type="ARBA" id="ARBA00022475"/>
    </source>
</evidence>
<comment type="similarity">
    <text evidence="2 8">Belongs to the alanine or glycine:cation symporter (AGCS) (TC 2.A.25) family.</text>
</comment>
<feature type="transmembrane region" description="Helical" evidence="8">
    <location>
        <begin position="211"/>
        <end position="232"/>
    </location>
</feature>
<feature type="transmembrane region" description="Helical" evidence="8">
    <location>
        <begin position="15"/>
        <end position="34"/>
    </location>
</feature>
<dbReference type="EMBL" id="JAAEJV010000078">
    <property type="protein sequence ID" value="MBF5060124.1"/>
    <property type="molecule type" value="Genomic_DNA"/>
</dbReference>
<dbReference type="PANTHER" id="PTHR30330:SF3">
    <property type="entry name" value="TRANSCRIPTIONAL REGULATOR, LRP FAMILY"/>
    <property type="match status" value="1"/>
</dbReference>
<keyword evidence="8" id="KW-0769">Symport</keyword>
<comment type="subcellular location">
    <subcellularLocation>
        <location evidence="1 8">Cell membrane</location>
        <topology evidence="1 8">Multi-pass membrane protein</topology>
    </subcellularLocation>
</comment>
<feature type="transmembrane region" description="Helical" evidence="8">
    <location>
        <begin position="306"/>
        <end position="330"/>
    </location>
</feature>
<gene>
    <name evidence="9" type="ORF">NEPTK9_001654</name>
</gene>
<feature type="transmembrane region" description="Helical" evidence="8">
    <location>
        <begin position="68"/>
        <end position="92"/>
    </location>
</feature>
<keyword evidence="6 8" id="KW-1133">Transmembrane helix</keyword>
<feature type="transmembrane region" description="Helical" evidence="8">
    <location>
        <begin position="238"/>
        <end position="265"/>
    </location>
</feature>
<evidence type="ECO:0000313" key="10">
    <source>
        <dbReference type="Proteomes" id="UP001194714"/>
    </source>
</evidence>
<dbReference type="Proteomes" id="UP001194714">
    <property type="component" value="Unassembled WGS sequence"/>
</dbReference>
<reference evidence="9 10" key="1">
    <citation type="submission" date="2020-01" db="EMBL/GenBank/DDBJ databases">
        <title>Draft genome sequence of Cand. Neptunochlamydia vexilliferae K9.</title>
        <authorList>
            <person name="Schulz F."/>
            <person name="Koestlbacher S."/>
            <person name="Wascher F."/>
            <person name="Pizzetti I."/>
            <person name="Horn M."/>
        </authorList>
    </citation>
    <scope>NUCLEOTIDE SEQUENCE [LARGE SCALE GENOMIC DNA]</scope>
    <source>
        <strain evidence="9 10">K9</strain>
    </source>
</reference>
<organism evidence="9 10">
    <name type="scientific">Candidatus Neptunichlamydia vexilliferae</name>
    <dbReference type="NCBI Taxonomy" id="1651774"/>
    <lineage>
        <taxon>Bacteria</taxon>
        <taxon>Pseudomonadati</taxon>
        <taxon>Chlamydiota</taxon>
        <taxon>Chlamydiia</taxon>
        <taxon>Parachlamydiales</taxon>
        <taxon>Simkaniaceae</taxon>
        <taxon>Candidatus Neptunichlamydia</taxon>
    </lineage>
</organism>
<evidence type="ECO:0000313" key="9">
    <source>
        <dbReference type="EMBL" id="MBF5060124.1"/>
    </source>
</evidence>
<dbReference type="PANTHER" id="PTHR30330">
    <property type="entry name" value="AGSS FAMILY TRANSPORTER, SODIUM-ALANINE"/>
    <property type="match status" value="1"/>
</dbReference>
<feature type="transmembrane region" description="Helical" evidence="8">
    <location>
        <begin position="350"/>
        <end position="374"/>
    </location>
</feature>
<keyword evidence="4 8" id="KW-1003">Cell membrane</keyword>
<evidence type="ECO:0000256" key="6">
    <source>
        <dbReference type="ARBA" id="ARBA00022989"/>
    </source>
</evidence>
<keyword evidence="5 8" id="KW-0812">Transmembrane</keyword>
<feature type="transmembrane region" description="Helical" evidence="8">
    <location>
        <begin position="419"/>
        <end position="439"/>
    </location>
</feature>
<dbReference type="PRINTS" id="PR00175">
    <property type="entry name" value="NAALASMPORT"/>
</dbReference>
<evidence type="ECO:0000256" key="3">
    <source>
        <dbReference type="ARBA" id="ARBA00022448"/>
    </source>
</evidence>
<feature type="transmembrane region" description="Helical" evidence="8">
    <location>
        <begin position="178"/>
        <end position="199"/>
    </location>
</feature>
<keyword evidence="3 8" id="KW-0813">Transport</keyword>
<sequence>MMDRFEQIIDLLNNLVWGPPLIILLIAIGVYLTIRTRALQFRYLVYAHKLAFTRHDDNAQGDISHFQALMTALAATIGIGSITGVATAIAIGGLGALFWMWVAALVGMATKYGEAILAIKYRTTDENGEMCGGPMYYIERGMGWKWLAAIFAILGIGASFGIGNLVQSNSVSLAVQDLFGVGPLWTGIILMGLVGFALIGGIKSIGKIVGLLVPAMAVFYIIGGLLIIFLKIEAVPAAFVLIFRSAFSGQAATGGFIGATVMMAIQFGISRGVFSSEAGLGSSSIAAAAAQTDTPGRQALVSMCSVFITTGIVCTITGLVIAVSGVLGELGPDGQMLDGSAMALRAFDSILPYGGLIVTIALIPFAYSTILGWAYYGEKCIEYLCGIRTIKVYRVLFTLLVFPGAFLSMKLVWNLANMLNGLMAFPNLIALFALTGVIAKETRFFEGILKKEKLARKKNR</sequence>
<dbReference type="Pfam" id="PF01235">
    <property type="entry name" value="Na_Ala_symp"/>
    <property type="match status" value="1"/>
</dbReference>
<keyword evidence="7 8" id="KW-0472">Membrane</keyword>
<feature type="transmembrane region" description="Helical" evidence="8">
    <location>
        <begin position="395"/>
        <end position="413"/>
    </location>
</feature>
<evidence type="ECO:0000256" key="1">
    <source>
        <dbReference type="ARBA" id="ARBA00004651"/>
    </source>
</evidence>
<dbReference type="PROSITE" id="PS00873">
    <property type="entry name" value="NA_ALANINE_SYMP"/>
    <property type="match status" value="1"/>
</dbReference>
<feature type="transmembrane region" description="Helical" evidence="8">
    <location>
        <begin position="98"/>
        <end position="119"/>
    </location>
</feature>
<protein>
    <submittedName>
        <fullName evidence="9">Sodium/alanine symporter AgcS</fullName>
    </submittedName>
</protein>
<dbReference type="NCBIfam" id="TIGR00835">
    <property type="entry name" value="agcS"/>
    <property type="match status" value="1"/>
</dbReference>
<dbReference type="InterPro" id="IPR001463">
    <property type="entry name" value="Na/Ala_symport"/>
</dbReference>